<dbReference type="InterPro" id="IPR023214">
    <property type="entry name" value="HAD_sf"/>
</dbReference>
<dbReference type="InterPro" id="IPR036412">
    <property type="entry name" value="HAD-like_sf"/>
</dbReference>
<dbReference type="AlphaFoldDB" id="A0A914DMU4"/>
<keyword evidence="2" id="KW-0812">Transmembrane</keyword>
<dbReference type="PANTHER" id="PTHR46594">
    <property type="entry name" value="P-TYPE CATION-TRANSPORTING ATPASE"/>
    <property type="match status" value="1"/>
</dbReference>
<keyword evidence="1" id="KW-0479">Metal-binding</keyword>
<evidence type="ECO:0000313" key="3">
    <source>
        <dbReference type="Proteomes" id="UP000887540"/>
    </source>
</evidence>
<keyword evidence="3" id="KW-1185">Reference proteome</keyword>
<organism evidence="3 4">
    <name type="scientific">Acrobeloides nanus</name>
    <dbReference type="NCBI Taxonomy" id="290746"/>
    <lineage>
        <taxon>Eukaryota</taxon>
        <taxon>Metazoa</taxon>
        <taxon>Ecdysozoa</taxon>
        <taxon>Nematoda</taxon>
        <taxon>Chromadorea</taxon>
        <taxon>Rhabditida</taxon>
        <taxon>Tylenchina</taxon>
        <taxon>Cephalobomorpha</taxon>
        <taxon>Cephaloboidea</taxon>
        <taxon>Cephalobidae</taxon>
        <taxon>Acrobeloides</taxon>
    </lineage>
</organism>
<dbReference type="Proteomes" id="UP000887540">
    <property type="component" value="Unplaced"/>
</dbReference>
<feature type="transmembrane region" description="Helical" evidence="2">
    <location>
        <begin position="62"/>
        <end position="85"/>
    </location>
</feature>
<name>A0A914DMU4_9BILA</name>
<keyword evidence="2" id="KW-1133">Transmembrane helix</keyword>
<feature type="transmembrane region" description="Helical" evidence="2">
    <location>
        <begin position="35"/>
        <end position="56"/>
    </location>
</feature>
<protein>
    <submittedName>
        <fullName evidence="4">Heavy metal translocating P-type ATPase</fullName>
    </submittedName>
</protein>
<evidence type="ECO:0000256" key="1">
    <source>
        <dbReference type="ARBA" id="ARBA00022723"/>
    </source>
</evidence>
<dbReference type="Gene3D" id="3.40.50.1000">
    <property type="entry name" value="HAD superfamily/HAD-like"/>
    <property type="match status" value="1"/>
</dbReference>
<dbReference type="WBParaSite" id="ACRNAN_scaffold31842.g31319.t1">
    <property type="protein sequence ID" value="ACRNAN_scaffold31842.g31319.t1"/>
    <property type="gene ID" value="ACRNAN_scaffold31842.g31319"/>
</dbReference>
<evidence type="ECO:0000256" key="2">
    <source>
        <dbReference type="SAM" id="Phobius"/>
    </source>
</evidence>
<dbReference type="GO" id="GO:0046872">
    <property type="term" value="F:metal ion binding"/>
    <property type="evidence" value="ECO:0007669"/>
    <property type="project" value="UniProtKB-KW"/>
</dbReference>
<evidence type="ECO:0000313" key="4">
    <source>
        <dbReference type="WBParaSite" id="ACRNAN_scaffold31842.g31319.t1"/>
    </source>
</evidence>
<reference evidence="4" key="1">
    <citation type="submission" date="2022-11" db="UniProtKB">
        <authorList>
            <consortium name="WormBaseParasite"/>
        </authorList>
    </citation>
    <scope>IDENTIFICATION</scope>
</reference>
<keyword evidence="2" id="KW-0472">Membrane</keyword>
<accession>A0A914DMU4</accession>
<proteinExistence type="predicted"/>
<sequence>DIAIESARIVLVKNNLFDVVNAIRLSRATIRRIRINLFFAFVYNAIGIPIAAGVFQPVGFTILPWMAAAAMALSSVSVLSSSLLLKNFKPARQSKTLEFESFIKSFDKTEVLVYKGLEDPAQ</sequence>
<dbReference type="SUPFAM" id="SSF56784">
    <property type="entry name" value="HAD-like"/>
    <property type="match status" value="1"/>
</dbReference>
<dbReference type="PANTHER" id="PTHR46594:SF4">
    <property type="entry name" value="P-TYPE CATION-TRANSPORTING ATPASE"/>
    <property type="match status" value="1"/>
</dbReference>